<sequence>MGVVVIPPLYYAVVTFPTDVPINKSRKWTMIKQALTGYMYASIAVVVGFLLLHNMKQTPPSWGYDRLLAFLIGQAVFGVFIFLPMFFIPLKRNRMRKIK</sequence>
<evidence type="ECO:0000256" key="1">
    <source>
        <dbReference type="SAM" id="Phobius"/>
    </source>
</evidence>
<reference evidence="3" key="1">
    <citation type="submission" date="2025-08" db="UniProtKB">
        <authorList>
            <consortium name="RefSeq"/>
        </authorList>
    </citation>
    <scope>IDENTIFICATION</scope>
    <source>
        <tissue evidence="3">Testes</tissue>
    </source>
</reference>
<accession>A0ABM0LXG3</accession>
<protein>
    <submittedName>
        <fullName evidence="3">Uncharacterized protein LOC102806610</fullName>
    </submittedName>
</protein>
<evidence type="ECO:0000313" key="3">
    <source>
        <dbReference type="RefSeq" id="XP_006812454.1"/>
    </source>
</evidence>
<feature type="transmembrane region" description="Helical" evidence="1">
    <location>
        <begin position="34"/>
        <end position="55"/>
    </location>
</feature>
<keyword evidence="1" id="KW-0812">Transmembrane</keyword>
<proteinExistence type="predicted"/>
<gene>
    <name evidence="3" type="primary">LOC102806610</name>
</gene>
<feature type="transmembrane region" description="Helical" evidence="1">
    <location>
        <begin position="67"/>
        <end position="90"/>
    </location>
</feature>
<dbReference type="RefSeq" id="XP_006812454.1">
    <property type="nucleotide sequence ID" value="XM_006812391.1"/>
</dbReference>
<keyword evidence="2" id="KW-1185">Reference proteome</keyword>
<dbReference type="GeneID" id="102806610"/>
<evidence type="ECO:0000313" key="2">
    <source>
        <dbReference type="Proteomes" id="UP000694865"/>
    </source>
</evidence>
<keyword evidence="1" id="KW-0472">Membrane</keyword>
<keyword evidence="1" id="KW-1133">Transmembrane helix</keyword>
<organism evidence="2 3">
    <name type="scientific">Saccoglossus kowalevskii</name>
    <name type="common">Acorn worm</name>
    <dbReference type="NCBI Taxonomy" id="10224"/>
    <lineage>
        <taxon>Eukaryota</taxon>
        <taxon>Metazoa</taxon>
        <taxon>Hemichordata</taxon>
        <taxon>Enteropneusta</taxon>
        <taxon>Harrimaniidae</taxon>
        <taxon>Saccoglossus</taxon>
    </lineage>
</organism>
<name>A0ABM0LXG3_SACKO</name>
<dbReference type="Proteomes" id="UP000694865">
    <property type="component" value="Unplaced"/>
</dbReference>